<accession>A0ACA9MDA7</accession>
<protein>
    <submittedName>
        <fullName evidence="1">5175_t:CDS:1</fullName>
    </submittedName>
</protein>
<comment type="caution">
    <text evidence="1">The sequence shown here is derived from an EMBL/GenBank/DDBJ whole genome shotgun (WGS) entry which is preliminary data.</text>
</comment>
<name>A0ACA9MDA7_9GLOM</name>
<feature type="non-terminal residue" evidence="1">
    <location>
        <position position="1"/>
    </location>
</feature>
<organism evidence="1 2">
    <name type="scientific">Scutellospora calospora</name>
    <dbReference type="NCBI Taxonomy" id="85575"/>
    <lineage>
        <taxon>Eukaryota</taxon>
        <taxon>Fungi</taxon>
        <taxon>Fungi incertae sedis</taxon>
        <taxon>Mucoromycota</taxon>
        <taxon>Glomeromycotina</taxon>
        <taxon>Glomeromycetes</taxon>
        <taxon>Diversisporales</taxon>
        <taxon>Gigasporaceae</taxon>
        <taxon>Scutellospora</taxon>
    </lineage>
</organism>
<dbReference type="Proteomes" id="UP000789860">
    <property type="component" value="Unassembled WGS sequence"/>
</dbReference>
<evidence type="ECO:0000313" key="2">
    <source>
        <dbReference type="Proteomes" id="UP000789860"/>
    </source>
</evidence>
<reference evidence="1" key="1">
    <citation type="submission" date="2021-06" db="EMBL/GenBank/DDBJ databases">
        <authorList>
            <person name="Kallberg Y."/>
            <person name="Tangrot J."/>
            <person name="Rosling A."/>
        </authorList>
    </citation>
    <scope>NUCLEOTIDE SEQUENCE</scope>
    <source>
        <strain evidence="1">AU212A</strain>
    </source>
</reference>
<sequence>EARFDCFIRDVLIDFVANFRYRIPRVLDREISEKTYIVESLSPFFRAFRNAFPDIKYHWIEKNVASIKEANNMFAENINSRKTDLLVIRLSDGLEIMNTEVSGPPFKVTREHNCSIEIAKEIKTYSIQIIGDRLTLFSVSLIGKEKFLAVELVSCLIPFSFDAIHYYTKIFNFFMTIRTEFVNQEKLRRKMYASAPVDNSEKVRDWLLLPNDYFFYDLKPLPEDIDEHITIAHTRILSRAEDIGEILAEA</sequence>
<dbReference type="EMBL" id="CAJVPM010011948">
    <property type="protein sequence ID" value="CAG8584943.1"/>
    <property type="molecule type" value="Genomic_DNA"/>
</dbReference>
<evidence type="ECO:0000313" key="1">
    <source>
        <dbReference type="EMBL" id="CAG8584943.1"/>
    </source>
</evidence>
<keyword evidence="2" id="KW-1185">Reference proteome</keyword>
<proteinExistence type="predicted"/>
<gene>
    <name evidence="1" type="ORF">SCALOS_LOCUS6350</name>
</gene>